<evidence type="ECO:0000313" key="1">
    <source>
        <dbReference type="EMBL" id="GAD60290.1"/>
    </source>
</evidence>
<comment type="caution">
    <text evidence="1">The sequence shown here is derived from an EMBL/GenBank/DDBJ whole genome shotgun (WGS) entry which is preliminary data.</text>
</comment>
<protein>
    <submittedName>
        <fullName evidence="1">Uncharacterized protein</fullName>
    </submittedName>
</protein>
<dbReference type="AlphaFoldDB" id="A0A8E0NDE6"/>
<organism evidence="1 2">
    <name type="scientific">Brevundimonas abyssalis TAR-001</name>
    <dbReference type="NCBI Taxonomy" id="1391729"/>
    <lineage>
        <taxon>Bacteria</taxon>
        <taxon>Pseudomonadati</taxon>
        <taxon>Pseudomonadota</taxon>
        <taxon>Alphaproteobacteria</taxon>
        <taxon>Caulobacterales</taxon>
        <taxon>Caulobacteraceae</taxon>
        <taxon>Brevundimonas</taxon>
    </lineage>
</organism>
<reference evidence="2" key="1">
    <citation type="journal article" date="2013" name="Genome Announc.">
        <title>Draft Genome Sequence of the Dimorphic Prosthecate Bacterium Brevundimonas abyssalis TAR-001T.</title>
        <authorList>
            <person name="Tsubouchi T."/>
            <person name="Nishi S."/>
            <person name="Usui K."/>
            <person name="Shimane Y."/>
            <person name="Takaki Y."/>
            <person name="Maruyama T."/>
            <person name="Hatada Y."/>
        </authorList>
    </citation>
    <scope>NUCLEOTIDE SEQUENCE [LARGE SCALE GENOMIC DNA]</scope>
    <source>
        <strain evidence="2">TAR-001</strain>
    </source>
</reference>
<proteinExistence type="predicted"/>
<accession>A0A8E0NDE6</accession>
<evidence type="ECO:0000313" key="2">
    <source>
        <dbReference type="Proteomes" id="UP000016569"/>
    </source>
</evidence>
<gene>
    <name evidence="1" type="ORF">MBEBAB_2540</name>
</gene>
<dbReference type="Proteomes" id="UP000016569">
    <property type="component" value="Unassembled WGS sequence"/>
</dbReference>
<keyword evidence="2" id="KW-1185">Reference proteome</keyword>
<sequence>MTATSSLQALFERLVRRSGNRLLLSAYSWVNGQLRILRDLETGLFDDHEAEAQALLTLAGREATAALRQGLKTYHDRRIQAAPILALEAAAQTGPPRPS</sequence>
<dbReference type="EMBL" id="BATC01000063">
    <property type="protein sequence ID" value="GAD60290.1"/>
    <property type="molecule type" value="Genomic_DNA"/>
</dbReference>
<name>A0A8E0NDE6_9CAUL</name>